<dbReference type="GO" id="GO:0050808">
    <property type="term" value="P:synapse organization"/>
    <property type="evidence" value="ECO:0007669"/>
    <property type="project" value="TreeGrafter"/>
</dbReference>
<dbReference type="Gene3D" id="1.10.287.700">
    <property type="entry name" value="Helix hairpin bin"/>
    <property type="match status" value="1"/>
</dbReference>
<keyword evidence="3" id="KW-1133">Transmembrane helix</keyword>
<accession>A0A4W5P8A3</accession>
<dbReference type="GeneTree" id="ENSGT00950000183175"/>
<dbReference type="GO" id="GO:1903136">
    <property type="term" value="F:cuprous ion binding"/>
    <property type="evidence" value="ECO:0007669"/>
    <property type="project" value="TreeGrafter"/>
</dbReference>
<proteinExistence type="inferred from homology"/>
<evidence type="ECO:0000256" key="1">
    <source>
        <dbReference type="ARBA" id="ARBA00009147"/>
    </source>
</evidence>
<dbReference type="PANTHER" id="PTHR13820">
    <property type="entry name" value="SYNUCLEIN"/>
    <property type="match status" value="1"/>
</dbReference>
<dbReference type="STRING" id="62062.ENSHHUP00000057780"/>
<dbReference type="PANTHER" id="PTHR13820:SF10">
    <property type="entry name" value="GAMMA-SYNUCLEIN"/>
    <property type="match status" value="1"/>
</dbReference>
<reference evidence="5" key="1">
    <citation type="submission" date="2018-06" db="EMBL/GenBank/DDBJ databases">
        <title>Genome assembly of Danube salmon.</title>
        <authorList>
            <person name="Macqueen D.J."/>
            <person name="Gundappa M.K."/>
        </authorList>
    </citation>
    <scope>NUCLEOTIDE SEQUENCE [LARGE SCALE GENOMIC DNA]</scope>
</reference>
<dbReference type="GO" id="GO:0048488">
    <property type="term" value="P:synaptic vesicle endocytosis"/>
    <property type="evidence" value="ECO:0007669"/>
    <property type="project" value="TreeGrafter"/>
</dbReference>
<reference evidence="4" key="2">
    <citation type="submission" date="2025-08" db="UniProtKB">
        <authorList>
            <consortium name="Ensembl"/>
        </authorList>
    </citation>
    <scope>IDENTIFICATION</scope>
</reference>
<dbReference type="GO" id="GO:0007268">
    <property type="term" value="P:chemical synaptic transmission"/>
    <property type="evidence" value="ECO:0007669"/>
    <property type="project" value="TreeGrafter"/>
</dbReference>
<organism evidence="4 5">
    <name type="scientific">Hucho hucho</name>
    <name type="common">huchen</name>
    <dbReference type="NCBI Taxonomy" id="62062"/>
    <lineage>
        <taxon>Eukaryota</taxon>
        <taxon>Metazoa</taxon>
        <taxon>Chordata</taxon>
        <taxon>Craniata</taxon>
        <taxon>Vertebrata</taxon>
        <taxon>Euteleostomi</taxon>
        <taxon>Actinopterygii</taxon>
        <taxon>Neopterygii</taxon>
        <taxon>Teleostei</taxon>
        <taxon>Protacanthopterygii</taxon>
        <taxon>Salmoniformes</taxon>
        <taxon>Salmonidae</taxon>
        <taxon>Salmoninae</taxon>
        <taxon>Hucho</taxon>
    </lineage>
</organism>
<dbReference type="Proteomes" id="UP000314982">
    <property type="component" value="Unassembled WGS sequence"/>
</dbReference>
<keyword evidence="3" id="KW-0472">Membrane</keyword>
<name>A0A4W5P8A3_9TELE</name>
<dbReference type="GO" id="GO:0043025">
    <property type="term" value="C:neuronal cell body"/>
    <property type="evidence" value="ECO:0007669"/>
    <property type="project" value="TreeGrafter"/>
</dbReference>
<dbReference type="GO" id="GO:0005737">
    <property type="term" value="C:cytoplasm"/>
    <property type="evidence" value="ECO:0007669"/>
    <property type="project" value="TreeGrafter"/>
</dbReference>
<feature type="transmembrane region" description="Helical" evidence="3">
    <location>
        <begin position="195"/>
        <end position="217"/>
    </location>
</feature>
<dbReference type="AlphaFoldDB" id="A0A4W5P8A3"/>
<dbReference type="PRINTS" id="PR01211">
    <property type="entry name" value="SYNUCLEIN"/>
</dbReference>
<evidence type="ECO:0000256" key="2">
    <source>
        <dbReference type="RuleBase" id="RU361225"/>
    </source>
</evidence>
<sequence>MDYLKKGFSMAKEGAVAAAEKTKAGVEGAAAKTKEGVMYVGNKTKDGMVAGVNTVSQRTTDQANIVGDATVAGANELSQQTVEGMENAAVNSGLVNQVSHILSFHIVKMMTNPSPLQGTVGWTVGGGWNRDSYNRLEISLAIPEEETLTGPSFNNLILVKNTDFSKLTCRIHVCVHISDFSVSVIMNAEEKDQRLLVSFMFVYVCLCVLLVTCIISSPSTHNCCVRQEQEEAVALDAKPEVAGSGSEGVCGG</sequence>
<keyword evidence="5" id="KW-1185">Reference proteome</keyword>
<dbReference type="Ensembl" id="ENSHHUT00000059761.1">
    <property type="protein sequence ID" value="ENSHHUP00000057780.1"/>
    <property type="gene ID" value="ENSHHUG00000034404.1"/>
</dbReference>
<reference evidence="4" key="3">
    <citation type="submission" date="2025-09" db="UniProtKB">
        <authorList>
            <consortium name="Ensembl"/>
        </authorList>
    </citation>
    <scope>IDENTIFICATION</scope>
</reference>
<evidence type="ECO:0000256" key="3">
    <source>
        <dbReference type="SAM" id="Phobius"/>
    </source>
</evidence>
<protein>
    <submittedName>
        <fullName evidence="4">Synuclein, gamma a</fullName>
    </submittedName>
</protein>
<comment type="similarity">
    <text evidence="1 2">Belongs to the synuclein family.</text>
</comment>
<dbReference type="SUPFAM" id="SSF118375">
    <property type="entry name" value="Synuclein"/>
    <property type="match status" value="1"/>
</dbReference>
<evidence type="ECO:0000313" key="4">
    <source>
        <dbReference type="Ensembl" id="ENSHHUP00000057780.1"/>
    </source>
</evidence>
<keyword evidence="3" id="KW-0812">Transmembrane</keyword>
<dbReference type="InterPro" id="IPR001058">
    <property type="entry name" value="Synuclein"/>
</dbReference>
<dbReference type="GO" id="GO:0043679">
    <property type="term" value="C:axon terminus"/>
    <property type="evidence" value="ECO:0007669"/>
    <property type="project" value="TreeGrafter"/>
</dbReference>
<evidence type="ECO:0000313" key="5">
    <source>
        <dbReference type="Proteomes" id="UP000314982"/>
    </source>
</evidence>
<dbReference type="Pfam" id="PF01387">
    <property type="entry name" value="Synuclein"/>
    <property type="match status" value="1"/>
</dbReference>